<dbReference type="EMBL" id="JBHUMZ010000020">
    <property type="protein sequence ID" value="MFD2638912.1"/>
    <property type="molecule type" value="Genomic_DNA"/>
</dbReference>
<dbReference type="CDD" id="cd06261">
    <property type="entry name" value="TM_PBP2"/>
    <property type="match status" value="1"/>
</dbReference>
<gene>
    <name evidence="9" type="ORF">ACFSW4_08555</name>
</gene>
<dbReference type="Pfam" id="PF00528">
    <property type="entry name" value="BPD_transp_1"/>
    <property type="match status" value="1"/>
</dbReference>
<accession>A0ABW5QAW2</accession>
<keyword evidence="3" id="KW-1003">Cell membrane</keyword>
<dbReference type="PROSITE" id="PS50928">
    <property type="entry name" value="ABC_TM1"/>
    <property type="match status" value="1"/>
</dbReference>
<feature type="transmembrane region" description="Helical" evidence="7">
    <location>
        <begin position="223"/>
        <end position="244"/>
    </location>
</feature>
<evidence type="ECO:0000313" key="9">
    <source>
        <dbReference type="EMBL" id="MFD2638912.1"/>
    </source>
</evidence>
<organism evidence="9 10">
    <name type="scientific">Piscibacillus salipiscarius</name>
    <dbReference type="NCBI Taxonomy" id="299480"/>
    <lineage>
        <taxon>Bacteria</taxon>
        <taxon>Bacillati</taxon>
        <taxon>Bacillota</taxon>
        <taxon>Bacilli</taxon>
        <taxon>Bacillales</taxon>
        <taxon>Bacillaceae</taxon>
        <taxon>Piscibacillus</taxon>
    </lineage>
</organism>
<keyword evidence="2 7" id="KW-0813">Transport</keyword>
<sequence length="312" mass="35040">MSQPELNRAEIEQTDFEPLVRDESDAEKISGESTSYWKDAWRRFKKNKLALFGVGVILFLAFMSFFGGPISGYDYYTNNYAITNQSPSADHWFGTDNLGRDVFSRTWYGAKISLFIGIMAALIDVVIGVIWGAVAGYFGGKVDEYMMRIADILYSLPYLLVVILLMVILPQGLWTLIIAMTFTGWINMARIVRGQVMQLRNEEYVLAARTLGANSNRIMFRHLVPNTLGPILVTLTLTIPNAIFTEAFLSYLGLGVQAPLASWGTMTNDAIGALQYYPYQLFFPAFFICLTMLAFNVIGDGMRDALDPKSRK</sequence>
<feature type="transmembrane region" description="Helical" evidence="7">
    <location>
        <begin position="149"/>
        <end position="168"/>
    </location>
</feature>
<dbReference type="Gene3D" id="1.10.3720.10">
    <property type="entry name" value="MetI-like"/>
    <property type="match status" value="1"/>
</dbReference>
<dbReference type="InterPro" id="IPR000515">
    <property type="entry name" value="MetI-like"/>
</dbReference>
<dbReference type="Proteomes" id="UP001597452">
    <property type="component" value="Unassembled WGS sequence"/>
</dbReference>
<dbReference type="InterPro" id="IPR035906">
    <property type="entry name" value="MetI-like_sf"/>
</dbReference>
<dbReference type="SUPFAM" id="SSF161098">
    <property type="entry name" value="MetI-like"/>
    <property type="match status" value="1"/>
</dbReference>
<evidence type="ECO:0000256" key="5">
    <source>
        <dbReference type="ARBA" id="ARBA00022989"/>
    </source>
</evidence>
<evidence type="ECO:0000256" key="4">
    <source>
        <dbReference type="ARBA" id="ARBA00022692"/>
    </source>
</evidence>
<protein>
    <submittedName>
        <fullName evidence="9">ABC transporter permease</fullName>
    </submittedName>
</protein>
<dbReference type="RefSeq" id="WP_054754750.1">
    <property type="nucleotide sequence ID" value="NZ_JBHUMZ010000020.1"/>
</dbReference>
<feature type="domain" description="ABC transmembrane type-1" evidence="8">
    <location>
        <begin position="110"/>
        <end position="299"/>
    </location>
</feature>
<evidence type="ECO:0000313" key="10">
    <source>
        <dbReference type="Proteomes" id="UP001597452"/>
    </source>
</evidence>
<proteinExistence type="inferred from homology"/>
<evidence type="ECO:0000256" key="6">
    <source>
        <dbReference type="ARBA" id="ARBA00023136"/>
    </source>
</evidence>
<feature type="transmembrane region" description="Helical" evidence="7">
    <location>
        <begin position="174"/>
        <end position="192"/>
    </location>
</feature>
<reference evidence="10" key="1">
    <citation type="journal article" date="2019" name="Int. J. Syst. Evol. Microbiol.">
        <title>The Global Catalogue of Microorganisms (GCM) 10K type strain sequencing project: providing services to taxonomists for standard genome sequencing and annotation.</title>
        <authorList>
            <consortium name="The Broad Institute Genomics Platform"/>
            <consortium name="The Broad Institute Genome Sequencing Center for Infectious Disease"/>
            <person name="Wu L."/>
            <person name="Ma J."/>
        </authorList>
    </citation>
    <scope>NUCLEOTIDE SEQUENCE [LARGE SCALE GENOMIC DNA]</scope>
    <source>
        <strain evidence="10">TISTR 1571</strain>
    </source>
</reference>
<evidence type="ECO:0000259" key="8">
    <source>
        <dbReference type="PROSITE" id="PS50928"/>
    </source>
</evidence>
<dbReference type="PANTHER" id="PTHR43386:SF22">
    <property type="entry name" value="OLIGOPEPTIDE TRANSPORT SYSTEM PERMEASE PROTEIN OPPC"/>
    <property type="match status" value="1"/>
</dbReference>
<evidence type="ECO:0000256" key="1">
    <source>
        <dbReference type="ARBA" id="ARBA00004651"/>
    </source>
</evidence>
<comment type="similarity">
    <text evidence="7">Belongs to the binding-protein-dependent transport system permease family.</text>
</comment>
<dbReference type="Pfam" id="PF12911">
    <property type="entry name" value="OppC_N"/>
    <property type="match status" value="1"/>
</dbReference>
<keyword evidence="6 7" id="KW-0472">Membrane</keyword>
<keyword evidence="10" id="KW-1185">Reference proteome</keyword>
<feature type="transmembrane region" description="Helical" evidence="7">
    <location>
        <begin position="112"/>
        <end position="137"/>
    </location>
</feature>
<evidence type="ECO:0000256" key="7">
    <source>
        <dbReference type="RuleBase" id="RU363032"/>
    </source>
</evidence>
<dbReference type="InterPro" id="IPR025966">
    <property type="entry name" value="OppC_N"/>
</dbReference>
<dbReference type="InterPro" id="IPR050366">
    <property type="entry name" value="BP-dependent_transpt_permease"/>
</dbReference>
<dbReference type="PANTHER" id="PTHR43386">
    <property type="entry name" value="OLIGOPEPTIDE TRANSPORT SYSTEM PERMEASE PROTEIN APPC"/>
    <property type="match status" value="1"/>
</dbReference>
<feature type="transmembrane region" description="Helical" evidence="7">
    <location>
        <begin position="281"/>
        <end position="302"/>
    </location>
</feature>
<evidence type="ECO:0000256" key="3">
    <source>
        <dbReference type="ARBA" id="ARBA00022475"/>
    </source>
</evidence>
<keyword evidence="5 7" id="KW-1133">Transmembrane helix</keyword>
<comment type="caution">
    <text evidence="9">The sequence shown here is derived from an EMBL/GenBank/DDBJ whole genome shotgun (WGS) entry which is preliminary data.</text>
</comment>
<comment type="subcellular location">
    <subcellularLocation>
        <location evidence="1 7">Cell membrane</location>
        <topology evidence="1 7">Multi-pass membrane protein</topology>
    </subcellularLocation>
</comment>
<keyword evidence="4 7" id="KW-0812">Transmembrane</keyword>
<evidence type="ECO:0000256" key="2">
    <source>
        <dbReference type="ARBA" id="ARBA00022448"/>
    </source>
</evidence>
<name>A0ABW5QAW2_9BACI</name>
<feature type="transmembrane region" description="Helical" evidence="7">
    <location>
        <begin position="49"/>
        <end position="70"/>
    </location>
</feature>